<organism evidence="1 2">
    <name type="scientific">Vibrio bivalvicida</name>
    <dbReference type="NCBI Taxonomy" id="1276888"/>
    <lineage>
        <taxon>Bacteria</taxon>
        <taxon>Pseudomonadati</taxon>
        <taxon>Pseudomonadota</taxon>
        <taxon>Gammaproteobacteria</taxon>
        <taxon>Vibrionales</taxon>
        <taxon>Vibrionaceae</taxon>
        <taxon>Vibrio</taxon>
        <taxon>Vibrio oreintalis group</taxon>
    </lineage>
</organism>
<dbReference type="EMBL" id="LLEI02000031">
    <property type="protein sequence ID" value="OAJ94199.1"/>
    <property type="molecule type" value="Genomic_DNA"/>
</dbReference>
<evidence type="ECO:0000313" key="1">
    <source>
        <dbReference type="EMBL" id="OAJ94199.1"/>
    </source>
</evidence>
<comment type="caution">
    <text evidence="1">The sequence shown here is derived from an EMBL/GenBank/DDBJ whole genome shotgun (WGS) entry which is preliminary data.</text>
</comment>
<sequence>MIKTNKKFILLGSLGLSLIGCGGGGSGDPTPVDEHESLTNDFDVTSVKNWFEVQVYLNNNWPDSIGKSMFTVTFDINNSGSYDDGDIRFLIGNGAGLTTYGSWTSSADFFVEYTKSGTTYRVRKPSGVILGAGVTNIFSSDLGGIRTYKLTKNNVVTERSLGFRLNKDLAVTSNNSEWDEMKQKIQAITPSTPVNIVVTDAEASPSVDYIPGNGTFSQQTGGSLTDPTNDYVGTQNWVDVTKVQFSHGSS</sequence>
<name>A0A177Y015_9VIBR</name>
<dbReference type="PROSITE" id="PS51257">
    <property type="entry name" value="PROKAR_LIPOPROTEIN"/>
    <property type="match status" value="1"/>
</dbReference>
<gene>
    <name evidence="1" type="ORF">APB76_10895</name>
</gene>
<evidence type="ECO:0000313" key="2">
    <source>
        <dbReference type="Proteomes" id="UP000078406"/>
    </source>
</evidence>
<proteinExistence type="predicted"/>
<dbReference type="Proteomes" id="UP000078406">
    <property type="component" value="Unassembled WGS sequence"/>
</dbReference>
<reference evidence="1 2" key="1">
    <citation type="journal article" date="2016" name="Syst. Appl. Microbiol.">
        <title>Vibrio bivalvicida sp. nov., a novel larval pathogen for bivalve molluscs reared in a hatchery.</title>
        <authorList>
            <person name="Dubert J."/>
            <person name="Romalde J.L."/>
            <person name="Prado S."/>
            <person name="Barja J.L."/>
        </authorList>
    </citation>
    <scope>NUCLEOTIDE SEQUENCE [LARGE SCALE GENOMIC DNA]</scope>
    <source>
        <strain evidence="1 2">605</strain>
    </source>
</reference>
<dbReference type="AlphaFoldDB" id="A0A177Y015"/>
<dbReference type="RefSeq" id="WP_054963517.1">
    <property type="nucleotide sequence ID" value="NZ_LLEI02000031.1"/>
</dbReference>
<protein>
    <submittedName>
        <fullName evidence="1">Uncharacterized protein</fullName>
    </submittedName>
</protein>
<accession>A0A177Y015</accession>